<accession>A0AAE1D5J1</accession>
<feature type="transmembrane region" description="Helical" evidence="1">
    <location>
        <begin position="822"/>
        <end position="845"/>
    </location>
</feature>
<sequence length="854" mass="96189">MPNLDFPAFTTEYRAIIQDKKYTMWARESYDSVNNKARIDTKSMGIEASLLMDFANNTYIMYQYLDKEKTAANCSIQELDTVQSDNFDIFGYKILKPSARSKGIPHVMTSSHVLQSNNSQEYIGETDIDGLPVDHFQSCVTWDDVSAVFTLDYYFTTSGFKPRDSQTPSQIPVRAEVTGEIGSGDQTKTFHHIYEYLDFRVFPELPPETFSLPGFMSCDGDTSNWQKPFPTLPESMSYTVETVTHSSTGDVQIKLATVHLDGFWKFIRVDQGRSSSISDFSTGVEYVLDDSGCLSREIDPDKVAWAQNVGGEIALKDRPEISNLKKTFFFTGFTKFRRLSTYSFAAVSPDAVVEAYISTDGVTPIGLNVSRVADGSYTIYNIFNFDSTSNRSTESPFDIQRCRDSSSMSDLTMTFYSHTSVYYILHAETSPLKLIGNSLRSKAAELAGVSPMQIISKDVSGRDKKIYWMFRVLGGDPASAQAKVKDQLAMKDDFLIESELSTAMYEGKFTLSIPYEEIYSGQLKLSALDMIYAYSSYYLSVASDIKYNFENVYGKCVKKFGDEAQLLTKHNVEECAQACADSRDVACNLFEYIVSLKTCHLSWADESPELIDGNDCAVYRKSYLAHFLSQYGYTMVQDKDVTYRKAEDIEACAKLCMEETSFFCESFDYCSDEKRCQMYKTHVYGDGVEYDEKSQYLGDCRQYSRSYYDDYEIIYDSDMEAPKLLEFRTEFSSKCSYLCSKYEDGCLVYSFRYANKVEEKGYCKLLPSSQADHVTFKPTDDFTRLGVSPLFKGARPGAKVASLSSVKMSSSRDASTGYGTGAMFGLAVAMLATGIAGAGLVVFLLRHFNVWEGF</sequence>
<dbReference type="AlphaFoldDB" id="A0AAE1D5J1"/>
<comment type="caution">
    <text evidence="3">The sequence shown here is derived from an EMBL/GenBank/DDBJ whole genome shotgun (WGS) entry which is preliminary data.</text>
</comment>
<gene>
    <name evidence="3" type="ORF">RRG08_060801</name>
</gene>
<dbReference type="PROSITE" id="PS50948">
    <property type="entry name" value="PAN"/>
    <property type="match status" value="1"/>
</dbReference>
<evidence type="ECO:0000313" key="3">
    <source>
        <dbReference type="EMBL" id="KAK3758144.1"/>
    </source>
</evidence>
<keyword evidence="1" id="KW-1133">Transmembrane helix</keyword>
<organism evidence="3 4">
    <name type="scientific">Elysia crispata</name>
    <name type="common">lettuce slug</name>
    <dbReference type="NCBI Taxonomy" id="231223"/>
    <lineage>
        <taxon>Eukaryota</taxon>
        <taxon>Metazoa</taxon>
        <taxon>Spiralia</taxon>
        <taxon>Lophotrochozoa</taxon>
        <taxon>Mollusca</taxon>
        <taxon>Gastropoda</taxon>
        <taxon>Heterobranchia</taxon>
        <taxon>Euthyneura</taxon>
        <taxon>Panpulmonata</taxon>
        <taxon>Sacoglossa</taxon>
        <taxon>Placobranchoidea</taxon>
        <taxon>Plakobranchidae</taxon>
        <taxon>Elysia</taxon>
    </lineage>
</organism>
<dbReference type="Gene3D" id="3.50.4.10">
    <property type="entry name" value="Hepatocyte Growth Factor"/>
    <property type="match status" value="2"/>
</dbReference>
<feature type="domain" description="Apple" evidence="2">
    <location>
        <begin position="616"/>
        <end position="695"/>
    </location>
</feature>
<name>A0AAE1D5J1_9GAST</name>
<dbReference type="PANTHER" id="PTHR36902:SF1">
    <property type="entry name" value="ENRICHED IN SURFACE-LABELED PROTEOME PROTEIN 9"/>
    <property type="match status" value="1"/>
</dbReference>
<keyword evidence="4" id="KW-1185">Reference proteome</keyword>
<keyword evidence="1" id="KW-0812">Transmembrane</keyword>
<dbReference type="InterPro" id="IPR003609">
    <property type="entry name" value="Pan_app"/>
</dbReference>
<dbReference type="EMBL" id="JAWDGP010005297">
    <property type="protein sequence ID" value="KAK3758144.1"/>
    <property type="molecule type" value="Genomic_DNA"/>
</dbReference>
<keyword evidence="1" id="KW-0472">Membrane</keyword>
<dbReference type="Pfam" id="PF25898">
    <property type="entry name" value="LolA_2nd_metazoa"/>
    <property type="match status" value="2"/>
</dbReference>
<dbReference type="InterPro" id="IPR058831">
    <property type="entry name" value="LolA-like_dom_2nd"/>
</dbReference>
<reference evidence="3" key="1">
    <citation type="journal article" date="2023" name="G3 (Bethesda)">
        <title>A reference genome for the long-term kleptoplast-retaining sea slug Elysia crispata morphotype clarki.</title>
        <authorList>
            <person name="Eastman K.E."/>
            <person name="Pendleton A.L."/>
            <person name="Shaikh M.A."/>
            <person name="Suttiyut T."/>
            <person name="Ogas R."/>
            <person name="Tomko P."/>
            <person name="Gavelis G."/>
            <person name="Widhalm J.R."/>
            <person name="Wisecaver J.H."/>
        </authorList>
    </citation>
    <scope>NUCLEOTIDE SEQUENCE</scope>
    <source>
        <strain evidence="3">ECLA1</strain>
    </source>
</reference>
<dbReference type="Pfam" id="PF00024">
    <property type="entry name" value="PAN_1"/>
    <property type="match status" value="2"/>
</dbReference>
<protein>
    <recommendedName>
        <fullName evidence="2">Apple domain-containing protein</fullName>
    </recommendedName>
</protein>
<dbReference type="SUPFAM" id="SSF57414">
    <property type="entry name" value="Hairpin loop containing domain-like"/>
    <property type="match status" value="1"/>
</dbReference>
<dbReference type="CDD" id="cd01099">
    <property type="entry name" value="PAN_AP_HGF"/>
    <property type="match status" value="1"/>
</dbReference>
<proteinExistence type="predicted"/>
<dbReference type="Proteomes" id="UP001283361">
    <property type="component" value="Unassembled WGS sequence"/>
</dbReference>
<evidence type="ECO:0000313" key="4">
    <source>
        <dbReference type="Proteomes" id="UP001283361"/>
    </source>
</evidence>
<dbReference type="SMART" id="SM00473">
    <property type="entry name" value="PAN_AP"/>
    <property type="match status" value="2"/>
</dbReference>
<evidence type="ECO:0000259" key="2">
    <source>
        <dbReference type="PROSITE" id="PS50948"/>
    </source>
</evidence>
<dbReference type="PANTHER" id="PTHR36902">
    <property type="entry name" value="ENRICHED IN SURFACE-LABELED PROTEOME PROTEIN 9"/>
    <property type="match status" value="1"/>
</dbReference>
<evidence type="ECO:0000256" key="1">
    <source>
        <dbReference type="SAM" id="Phobius"/>
    </source>
</evidence>